<evidence type="ECO:0000256" key="9">
    <source>
        <dbReference type="HAMAP-Rule" id="MF_00415"/>
    </source>
</evidence>
<comment type="function">
    <text evidence="1 9">Assembles around the rod to form the L-ring and probably protects the motor/basal body from shearing forces during rotation.</text>
</comment>
<dbReference type="HAMAP" id="MF_00415">
    <property type="entry name" value="FlgH"/>
    <property type="match status" value="1"/>
</dbReference>
<evidence type="ECO:0000256" key="8">
    <source>
        <dbReference type="ARBA" id="ARBA00023237"/>
    </source>
</evidence>
<comment type="subcellular location">
    <subcellularLocation>
        <location evidence="9">Cell outer membrane</location>
        <topology evidence="9">Lipid-anchor</topology>
    </subcellularLocation>
    <subcellularLocation>
        <location evidence="9">Bacterial flagellum basal body</location>
    </subcellularLocation>
    <subcellularLocation>
        <location evidence="2">Membrane</location>
    </subcellularLocation>
</comment>
<keyword evidence="5 9" id="KW-0732">Signal</keyword>
<dbReference type="PROSITE" id="PS51257">
    <property type="entry name" value="PROKAR_LIPOPROTEIN"/>
    <property type="match status" value="1"/>
</dbReference>
<protein>
    <recommendedName>
        <fullName evidence="9">Flagellar L-ring protein</fullName>
    </recommendedName>
    <alternativeName>
        <fullName evidence="9">Basal body L-ring protein</fullName>
    </alternativeName>
</protein>
<keyword evidence="10" id="KW-0282">Flagellum</keyword>
<dbReference type="PRINTS" id="PR01008">
    <property type="entry name" value="FLGLRINGFLGH"/>
</dbReference>
<comment type="subunit">
    <text evidence="4 9">The basal body constitutes a major portion of the flagellar organelle and consists of four rings (L,P,S, and M) mounted on a central rod.</text>
</comment>
<evidence type="ECO:0000256" key="3">
    <source>
        <dbReference type="ARBA" id="ARBA00006929"/>
    </source>
</evidence>
<accession>A0A848H1Q3</accession>
<dbReference type="AlphaFoldDB" id="A0A848H1Q3"/>
<comment type="similarity">
    <text evidence="3 9">Belongs to the FlgH family.</text>
</comment>
<keyword evidence="10" id="KW-0966">Cell projection</keyword>
<keyword evidence="7 9" id="KW-0975">Bacterial flagellum</keyword>
<evidence type="ECO:0000313" key="11">
    <source>
        <dbReference type="Proteomes" id="UP000541185"/>
    </source>
</evidence>
<proteinExistence type="inferred from homology"/>
<dbReference type="Proteomes" id="UP000541185">
    <property type="component" value="Unassembled WGS sequence"/>
</dbReference>
<dbReference type="InterPro" id="IPR000527">
    <property type="entry name" value="Flag_Lring"/>
</dbReference>
<keyword evidence="6 9" id="KW-0472">Membrane</keyword>
<dbReference type="RefSeq" id="WP_169417646.1">
    <property type="nucleotide sequence ID" value="NZ_JABBFX010000001.1"/>
</dbReference>
<keyword evidence="8 9" id="KW-0998">Cell outer membrane</keyword>
<evidence type="ECO:0000256" key="5">
    <source>
        <dbReference type="ARBA" id="ARBA00022729"/>
    </source>
</evidence>
<keyword evidence="9" id="KW-0449">Lipoprotein</keyword>
<evidence type="ECO:0000256" key="2">
    <source>
        <dbReference type="ARBA" id="ARBA00004370"/>
    </source>
</evidence>
<dbReference type="GO" id="GO:0071973">
    <property type="term" value="P:bacterial-type flagellum-dependent cell motility"/>
    <property type="evidence" value="ECO:0007669"/>
    <property type="project" value="InterPro"/>
</dbReference>
<name>A0A848H1Q3_9BURK</name>
<keyword evidence="11" id="KW-1185">Reference proteome</keyword>
<reference evidence="10 11" key="1">
    <citation type="submission" date="2020-04" db="EMBL/GenBank/DDBJ databases">
        <title>Ramlibacter sp. G-1-2-2 isolated from soil.</title>
        <authorList>
            <person name="Dahal R.H."/>
        </authorList>
    </citation>
    <scope>NUCLEOTIDE SEQUENCE [LARGE SCALE GENOMIC DNA]</scope>
    <source>
        <strain evidence="10 11">G-1-2-2</strain>
    </source>
</reference>
<dbReference type="GO" id="GO:0003774">
    <property type="term" value="F:cytoskeletal motor activity"/>
    <property type="evidence" value="ECO:0007669"/>
    <property type="project" value="InterPro"/>
</dbReference>
<evidence type="ECO:0000256" key="4">
    <source>
        <dbReference type="ARBA" id="ARBA00011439"/>
    </source>
</evidence>
<dbReference type="EMBL" id="JABBFX010000001">
    <property type="protein sequence ID" value="NML43439.1"/>
    <property type="molecule type" value="Genomic_DNA"/>
</dbReference>
<dbReference type="PANTHER" id="PTHR34933:SF3">
    <property type="entry name" value="FLAGELLAR L-RING PROTEIN"/>
    <property type="match status" value="1"/>
</dbReference>
<dbReference type="PANTHER" id="PTHR34933">
    <property type="entry name" value="FLAGELLAR L-RING PROTEIN"/>
    <property type="match status" value="1"/>
</dbReference>
<dbReference type="GO" id="GO:0009427">
    <property type="term" value="C:bacterial-type flagellum basal body, distal rod, L ring"/>
    <property type="evidence" value="ECO:0007669"/>
    <property type="project" value="InterPro"/>
</dbReference>
<dbReference type="GO" id="GO:0009279">
    <property type="term" value="C:cell outer membrane"/>
    <property type="evidence" value="ECO:0007669"/>
    <property type="project" value="UniProtKB-SubCell"/>
</dbReference>
<gene>
    <name evidence="9" type="primary">flgH</name>
    <name evidence="10" type="ORF">HHL11_06720</name>
</gene>
<evidence type="ECO:0000256" key="7">
    <source>
        <dbReference type="ARBA" id="ARBA00023143"/>
    </source>
</evidence>
<keyword evidence="10" id="KW-0969">Cilium</keyword>
<evidence type="ECO:0000256" key="6">
    <source>
        <dbReference type="ARBA" id="ARBA00023136"/>
    </source>
</evidence>
<comment type="caution">
    <text evidence="10">The sequence shown here is derived from an EMBL/GenBank/DDBJ whole genome shotgun (WGS) entry which is preliminary data.</text>
</comment>
<sequence>MKYLPLLTALALAGCATVEAPKVDMHPAPAQPVAVAPLPLPTTGAIFNAASHRPLFEDRRARLAGDTLTIQIEETVTASQQSTTNVARNGTLSGGVTGLPYASKKLLGNLNVGANSDLSNKADGKTDSNNTFTGTITVTVQQVLPNGNLLVSGEKQIGVNQNVDVMRFSGIVNPTTIRVGNMVSSTQVADARLEQRGRGDVGKAQGLGWLSRFFMSIAPV</sequence>
<dbReference type="Pfam" id="PF02107">
    <property type="entry name" value="FlgH"/>
    <property type="match status" value="1"/>
</dbReference>
<organism evidence="10 11">
    <name type="scientific">Ramlibacter agri</name>
    <dbReference type="NCBI Taxonomy" id="2728837"/>
    <lineage>
        <taxon>Bacteria</taxon>
        <taxon>Pseudomonadati</taxon>
        <taxon>Pseudomonadota</taxon>
        <taxon>Betaproteobacteria</taxon>
        <taxon>Burkholderiales</taxon>
        <taxon>Comamonadaceae</taxon>
        <taxon>Ramlibacter</taxon>
    </lineage>
</organism>
<evidence type="ECO:0000256" key="1">
    <source>
        <dbReference type="ARBA" id="ARBA00002591"/>
    </source>
</evidence>
<evidence type="ECO:0000313" key="10">
    <source>
        <dbReference type="EMBL" id="NML43439.1"/>
    </source>
</evidence>